<dbReference type="KEGG" id="arac:E0W69_008750"/>
<dbReference type="InterPro" id="IPR054353">
    <property type="entry name" value="IstA-like_C"/>
</dbReference>
<accession>A0A5P2FZT5</accession>
<gene>
    <name evidence="4" type="ORF">E0W69_006445</name>
    <name evidence="5" type="ORF">E0W69_008750</name>
</gene>
<dbReference type="InterPro" id="IPR001584">
    <property type="entry name" value="Integrase_cat-core"/>
</dbReference>
<dbReference type="NCBIfam" id="NF033546">
    <property type="entry name" value="transpos_IS21"/>
    <property type="match status" value="1"/>
</dbReference>
<dbReference type="EMBL" id="CP044016">
    <property type="protein sequence ID" value="QES88318.1"/>
    <property type="molecule type" value="Genomic_DNA"/>
</dbReference>
<comment type="similarity">
    <text evidence="1">Belongs to the transposase IS21/IS408/IS1162 family.</text>
</comment>
<evidence type="ECO:0000259" key="3">
    <source>
        <dbReference type="PROSITE" id="PS50994"/>
    </source>
</evidence>
<feature type="region of interest" description="Disordered" evidence="2">
    <location>
        <begin position="497"/>
        <end position="520"/>
    </location>
</feature>
<dbReference type="Pfam" id="PF00665">
    <property type="entry name" value="rve"/>
    <property type="match status" value="1"/>
</dbReference>
<evidence type="ECO:0000256" key="1">
    <source>
        <dbReference type="ARBA" id="ARBA00009277"/>
    </source>
</evidence>
<keyword evidence="6" id="KW-1185">Reference proteome</keyword>
<feature type="domain" description="Integrase catalytic" evidence="3">
    <location>
        <begin position="132"/>
        <end position="319"/>
    </location>
</feature>
<organism evidence="5 6">
    <name type="scientific">Rhizosphaericola mali</name>
    <dbReference type="NCBI Taxonomy" id="2545455"/>
    <lineage>
        <taxon>Bacteria</taxon>
        <taxon>Pseudomonadati</taxon>
        <taxon>Bacteroidota</taxon>
        <taxon>Chitinophagia</taxon>
        <taxon>Chitinophagales</taxon>
        <taxon>Chitinophagaceae</taxon>
        <taxon>Rhizosphaericola</taxon>
    </lineage>
</organism>
<dbReference type="EMBL" id="CP044016">
    <property type="protein sequence ID" value="QES88735.1"/>
    <property type="molecule type" value="Genomic_DNA"/>
</dbReference>
<dbReference type="KEGG" id="arac:E0W69_006445"/>
<sequence>MANRTIEMYKIRQLIRLSLEGRGSKYISASVGISRNTVKKYLALLRGSGYDGTQLSAMSDDQLLSLLGVAQRPQWSPSQRSKALEPLLADYVRQLRKNRGVTKWMLYEQYKQLYPDGYKSSRFMDYLNLYMGKIRPSLRVVHKAGDKMYIDFTGKKLYITDPNTGAITAVEVFVAILGCSQLTYVQAVASQKKEDFIDACESALHYFGGVPEAIVPDNLKSAVSKPGRYESKVNESFAAFAAHYGTHVFPTRVYRPKDKALVEGAVKLIYTSIFTQIDKSVYHTLDNLNEAIALHLERHNNHPMSSGLPSRREQFETLEKDTLLPLNAYRYDPLDSRITTVGKNGYVALDYHYYSVPYKYIGKKIKILYSSTRVELFIGSELICRHARSYQKEKYVQDPAHLASWQSGAASMWDPKAFLQQAEAISEDLKRYLEKVLARPEYPDKNLRACQGILNIGRKVGASRLVNACKRAHEFGIYNYGIIEKILKSKADFMDEDTPQSQTGISMPEHDNIRGGKYYQ</sequence>
<dbReference type="InterPro" id="IPR036397">
    <property type="entry name" value="RNaseH_sf"/>
</dbReference>
<dbReference type="InterPro" id="IPR012337">
    <property type="entry name" value="RNaseH-like_sf"/>
</dbReference>
<evidence type="ECO:0000313" key="6">
    <source>
        <dbReference type="Proteomes" id="UP000292424"/>
    </source>
</evidence>
<evidence type="ECO:0000313" key="5">
    <source>
        <dbReference type="EMBL" id="QES88735.1"/>
    </source>
</evidence>
<dbReference type="GO" id="GO:0015074">
    <property type="term" value="P:DNA integration"/>
    <property type="evidence" value="ECO:0007669"/>
    <property type="project" value="InterPro"/>
</dbReference>
<dbReference type="Pfam" id="PF22483">
    <property type="entry name" value="Mu-transpos_C_2"/>
    <property type="match status" value="1"/>
</dbReference>
<proteinExistence type="inferred from homology"/>
<reference evidence="5 6" key="1">
    <citation type="submission" date="2019-09" db="EMBL/GenBank/DDBJ databases">
        <title>Complete genome sequence of Arachidicoccus sp. B3-10 isolated from apple orchard soil.</title>
        <authorList>
            <person name="Kim H.S."/>
            <person name="Han K.-I."/>
            <person name="Suh M.K."/>
            <person name="Lee K.C."/>
            <person name="Eom M.K."/>
            <person name="Kim J.-S."/>
            <person name="Kang S.W."/>
            <person name="Sin Y."/>
            <person name="Lee J.-S."/>
        </authorList>
    </citation>
    <scope>NUCLEOTIDE SEQUENCE [LARGE SCALE GENOMIC DNA]</scope>
    <source>
        <strain evidence="5 6">B3-10</strain>
    </source>
</reference>
<dbReference type="PROSITE" id="PS50994">
    <property type="entry name" value="INTEGRASE"/>
    <property type="match status" value="1"/>
</dbReference>
<evidence type="ECO:0000256" key="2">
    <source>
        <dbReference type="SAM" id="MobiDB-lite"/>
    </source>
</evidence>
<dbReference type="Proteomes" id="UP000292424">
    <property type="component" value="Chromosome"/>
</dbReference>
<dbReference type="GO" id="GO:0003676">
    <property type="term" value="F:nucleic acid binding"/>
    <property type="evidence" value="ECO:0007669"/>
    <property type="project" value="InterPro"/>
</dbReference>
<evidence type="ECO:0000313" key="4">
    <source>
        <dbReference type="EMBL" id="QES88318.1"/>
    </source>
</evidence>
<dbReference type="Gene3D" id="3.30.420.10">
    <property type="entry name" value="Ribonuclease H-like superfamily/Ribonuclease H"/>
    <property type="match status" value="1"/>
</dbReference>
<dbReference type="SUPFAM" id="SSF53098">
    <property type="entry name" value="Ribonuclease H-like"/>
    <property type="match status" value="1"/>
</dbReference>
<protein>
    <submittedName>
        <fullName evidence="5">IS21 family transposase</fullName>
    </submittedName>
</protein>
<dbReference type="PANTHER" id="PTHR35004">
    <property type="entry name" value="TRANSPOSASE RV3428C-RELATED"/>
    <property type="match status" value="1"/>
</dbReference>
<name>A0A5P2FZT5_9BACT</name>
<dbReference type="PANTHER" id="PTHR35004:SF8">
    <property type="entry name" value="TRANSPOSASE RV3428C-RELATED"/>
    <property type="match status" value="1"/>
</dbReference>
<dbReference type="AlphaFoldDB" id="A0A5P2FZT5"/>
<dbReference type="OrthoDB" id="3193769at2"/>